<feature type="non-terminal residue" evidence="1">
    <location>
        <position position="1"/>
    </location>
</feature>
<protein>
    <submittedName>
        <fullName evidence="1">Uncharacterized protein</fullName>
    </submittedName>
</protein>
<evidence type="ECO:0000313" key="2">
    <source>
        <dbReference type="Proteomes" id="UP000253551"/>
    </source>
</evidence>
<dbReference type="OrthoDB" id="2279050at2759"/>
<keyword evidence="2" id="KW-1185">Reference proteome</keyword>
<organism evidence="1 2">
    <name type="scientific">Rhizopus stolonifer</name>
    <name type="common">Rhizopus nigricans</name>
    <dbReference type="NCBI Taxonomy" id="4846"/>
    <lineage>
        <taxon>Eukaryota</taxon>
        <taxon>Fungi</taxon>
        <taxon>Fungi incertae sedis</taxon>
        <taxon>Mucoromycota</taxon>
        <taxon>Mucoromycotina</taxon>
        <taxon>Mucoromycetes</taxon>
        <taxon>Mucorales</taxon>
        <taxon>Mucorineae</taxon>
        <taxon>Rhizopodaceae</taxon>
        <taxon>Rhizopus</taxon>
    </lineage>
</organism>
<dbReference type="EMBL" id="PJQM01002801">
    <property type="protein sequence ID" value="RCH92688.1"/>
    <property type="molecule type" value="Genomic_DNA"/>
</dbReference>
<dbReference type="AlphaFoldDB" id="A0A367JRZ7"/>
<proteinExistence type="predicted"/>
<reference evidence="1 2" key="1">
    <citation type="journal article" date="2018" name="G3 (Bethesda)">
        <title>Phylogenetic and Phylogenomic Definition of Rhizopus Species.</title>
        <authorList>
            <person name="Gryganskyi A.P."/>
            <person name="Golan J."/>
            <person name="Dolatabadi S."/>
            <person name="Mondo S."/>
            <person name="Robb S."/>
            <person name="Idnurm A."/>
            <person name="Muszewska A."/>
            <person name="Steczkiewicz K."/>
            <person name="Masonjones S."/>
            <person name="Liao H.L."/>
            <person name="Gajdeczka M.T."/>
            <person name="Anike F."/>
            <person name="Vuek A."/>
            <person name="Anishchenko I.M."/>
            <person name="Voigt K."/>
            <person name="de Hoog G.S."/>
            <person name="Smith M.E."/>
            <person name="Heitman J."/>
            <person name="Vilgalys R."/>
            <person name="Stajich J.E."/>
        </authorList>
    </citation>
    <scope>NUCLEOTIDE SEQUENCE [LARGE SCALE GENOMIC DNA]</scope>
    <source>
        <strain evidence="1 2">LSU 92-RS-03</strain>
    </source>
</reference>
<accession>A0A367JRZ7</accession>
<evidence type="ECO:0000313" key="1">
    <source>
        <dbReference type="EMBL" id="RCH92688.1"/>
    </source>
</evidence>
<dbReference type="Proteomes" id="UP000253551">
    <property type="component" value="Unassembled WGS sequence"/>
</dbReference>
<dbReference type="STRING" id="4846.A0A367JRZ7"/>
<comment type="caution">
    <text evidence="1">The sequence shown here is derived from an EMBL/GenBank/DDBJ whole genome shotgun (WGS) entry which is preliminary data.</text>
</comment>
<name>A0A367JRZ7_RHIST</name>
<gene>
    <name evidence="1" type="ORF">CU098_009688</name>
</gene>
<sequence>FRGVEWTESEKRTLNELDEGSPFLNINLALSRAVISLLTEKQPLTSMDISVLKLSLSGIVNQLKTDQYNAIKPYLPEKFDQSYVDHIANKIKCYKMKDDTLSIESENLSIELALLQINTFKTKFLKAEGRATEGYTMLKVVEYLLETLDDWKQDDSENTIYRRIATIFDFMFRDTRVKLADGETACDRSKHERQYNDIVFGGLSTDRELCGRKIDLLIRYGRDTKDLELSSIEFKKPSVTASTAIAQQCKNLRVNGAILNHLHRLNKNIHSLLAMDWIGSTGYIYCLVAHRDVYVAKLIDILTIPTSVNGLLEFENTLRLLFAFKDFTLRIGMIAEHSLDERRKVD</sequence>